<gene>
    <name evidence="2" type="ORF">M513_11976</name>
</gene>
<evidence type="ECO:0000313" key="3">
    <source>
        <dbReference type="Proteomes" id="UP000030764"/>
    </source>
</evidence>
<organism evidence="2 3">
    <name type="scientific">Trichuris suis</name>
    <name type="common">pig whipworm</name>
    <dbReference type="NCBI Taxonomy" id="68888"/>
    <lineage>
        <taxon>Eukaryota</taxon>
        <taxon>Metazoa</taxon>
        <taxon>Ecdysozoa</taxon>
        <taxon>Nematoda</taxon>
        <taxon>Enoplea</taxon>
        <taxon>Dorylaimia</taxon>
        <taxon>Trichinellida</taxon>
        <taxon>Trichuridae</taxon>
        <taxon>Trichuris</taxon>
    </lineage>
</organism>
<evidence type="ECO:0000256" key="1">
    <source>
        <dbReference type="SAM" id="MobiDB-lite"/>
    </source>
</evidence>
<keyword evidence="3" id="KW-1185">Reference proteome</keyword>
<sequence length="71" mass="8047">MTENVLGWPYCAQKEKRVQASRQEVLPEKVTSSNNNEQQRPRLTRQITLSEAFKNVTEQRASTSAEGAPNN</sequence>
<accession>A0A085LQC1</accession>
<protein>
    <submittedName>
        <fullName evidence="2">Uncharacterized protein</fullName>
    </submittedName>
</protein>
<proteinExistence type="predicted"/>
<name>A0A085LQC1_9BILA</name>
<feature type="region of interest" description="Disordered" evidence="1">
    <location>
        <begin position="22"/>
        <end position="43"/>
    </location>
</feature>
<dbReference type="EMBL" id="KL363338">
    <property type="protein sequence ID" value="KFD47167.1"/>
    <property type="molecule type" value="Genomic_DNA"/>
</dbReference>
<dbReference type="AlphaFoldDB" id="A0A085LQC1"/>
<evidence type="ECO:0000313" key="2">
    <source>
        <dbReference type="EMBL" id="KFD47167.1"/>
    </source>
</evidence>
<reference evidence="2 3" key="1">
    <citation type="journal article" date="2014" name="Nat. Genet.">
        <title>Genome and transcriptome of the porcine whipworm Trichuris suis.</title>
        <authorList>
            <person name="Jex A.R."/>
            <person name="Nejsum P."/>
            <person name="Schwarz E.M."/>
            <person name="Hu L."/>
            <person name="Young N.D."/>
            <person name="Hall R.S."/>
            <person name="Korhonen P.K."/>
            <person name="Liao S."/>
            <person name="Thamsborg S."/>
            <person name="Xia J."/>
            <person name="Xu P."/>
            <person name="Wang S."/>
            <person name="Scheerlinck J.P."/>
            <person name="Hofmann A."/>
            <person name="Sternberg P.W."/>
            <person name="Wang J."/>
            <person name="Gasser R.B."/>
        </authorList>
    </citation>
    <scope>NUCLEOTIDE SEQUENCE [LARGE SCALE GENOMIC DNA]</scope>
    <source>
        <strain evidence="2">DCEP-RM93M</strain>
    </source>
</reference>
<dbReference type="Proteomes" id="UP000030764">
    <property type="component" value="Unassembled WGS sequence"/>
</dbReference>